<sequence>MDANELIFSYGTLRHSDVQKALFGRVIAVDPDRLVGYRLGDMQITDPDVVRLSGRAVHPVLEESGRSEDWVDGATLAVTGAELAAVDAYEAGGYRRHRATLRSGRSAWIYVRADPS</sequence>
<dbReference type="EMBL" id="FNYC01000004">
    <property type="protein sequence ID" value="SEJ00797.1"/>
    <property type="molecule type" value="Genomic_DNA"/>
</dbReference>
<evidence type="ECO:0000259" key="1">
    <source>
        <dbReference type="Pfam" id="PF06094"/>
    </source>
</evidence>
<evidence type="ECO:0000313" key="2">
    <source>
        <dbReference type="EMBL" id="SEJ00797.1"/>
    </source>
</evidence>
<dbReference type="InterPro" id="IPR009288">
    <property type="entry name" value="AIG2-like_dom"/>
</dbReference>
<proteinExistence type="predicted"/>
<feature type="domain" description="Gamma-glutamylcyclotransferase AIG2-like" evidence="1">
    <location>
        <begin position="7"/>
        <end position="113"/>
    </location>
</feature>
<name>A0A1H6VGA7_9GAMM</name>
<dbReference type="CDD" id="cd06661">
    <property type="entry name" value="GGCT_like"/>
    <property type="match status" value="1"/>
</dbReference>
<accession>A0A1H6VGA7</accession>
<dbReference type="InterPro" id="IPR036568">
    <property type="entry name" value="GGCT-like_sf"/>
</dbReference>
<keyword evidence="3" id="KW-1185">Reference proteome</keyword>
<dbReference type="SUPFAM" id="SSF110857">
    <property type="entry name" value="Gamma-glutamyl cyclotransferase-like"/>
    <property type="match status" value="1"/>
</dbReference>
<protein>
    <submittedName>
        <fullName evidence="2">Gamma-glutamyl cyclotransferase, AIG2-like</fullName>
    </submittedName>
</protein>
<dbReference type="AlphaFoldDB" id="A0A1H6VGA7"/>
<dbReference type="Proteomes" id="UP000199420">
    <property type="component" value="Unassembled WGS sequence"/>
</dbReference>
<dbReference type="GO" id="GO:0016740">
    <property type="term" value="F:transferase activity"/>
    <property type="evidence" value="ECO:0007669"/>
    <property type="project" value="UniProtKB-KW"/>
</dbReference>
<evidence type="ECO:0000313" key="3">
    <source>
        <dbReference type="Proteomes" id="UP000199420"/>
    </source>
</evidence>
<dbReference type="InterPro" id="IPR013024">
    <property type="entry name" value="GGCT-like"/>
</dbReference>
<dbReference type="RefSeq" id="WP_091338842.1">
    <property type="nucleotide sequence ID" value="NZ_FNYC01000004.1"/>
</dbReference>
<gene>
    <name evidence="2" type="ORF">SAMN04487997_2178</name>
</gene>
<keyword evidence="2" id="KW-0808">Transferase</keyword>
<organism evidence="2 3">
    <name type="scientific">Frateuria terrea</name>
    <dbReference type="NCBI Taxonomy" id="529704"/>
    <lineage>
        <taxon>Bacteria</taxon>
        <taxon>Pseudomonadati</taxon>
        <taxon>Pseudomonadota</taxon>
        <taxon>Gammaproteobacteria</taxon>
        <taxon>Lysobacterales</taxon>
        <taxon>Rhodanobacteraceae</taxon>
        <taxon>Frateuria</taxon>
    </lineage>
</organism>
<dbReference type="Pfam" id="PF06094">
    <property type="entry name" value="GGACT"/>
    <property type="match status" value="1"/>
</dbReference>
<dbReference type="OrthoDB" id="9798388at2"/>
<dbReference type="Gene3D" id="3.10.490.10">
    <property type="entry name" value="Gamma-glutamyl cyclotransferase-like"/>
    <property type="match status" value="1"/>
</dbReference>
<reference evidence="2 3" key="1">
    <citation type="submission" date="2016-10" db="EMBL/GenBank/DDBJ databases">
        <authorList>
            <person name="de Groot N.N."/>
        </authorList>
    </citation>
    <scope>NUCLEOTIDE SEQUENCE [LARGE SCALE GENOMIC DNA]</scope>
    <source>
        <strain evidence="2 3">DSM 26515</strain>
    </source>
</reference>